<keyword evidence="2" id="KW-1185">Reference proteome</keyword>
<dbReference type="Proteomes" id="UP000219514">
    <property type="component" value="Unassembled WGS sequence"/>
</dbReference>
<sequence>MSSRCVLAGPGRWDADHDRRVAVLAESWSGLLTDAADRSGHRP</sequence>
<organism evidence="1 2">
    <name type="scientific">Geodermatophilus sabuli</name>
    <dbReference type="NCBI Taxonomy" id="1564158"/>
    <lineage>
        <taxon>Bacteria</taxon>
        <taxon>Bacillati</taxon>
        <taxon>Actinomycetota</taxon>
        <taxon>Actinomycetes</taxon>
        <taxon>Geodermatophilales</taxon>
        <taxon>Geodermatophilaceae</taxon>
        <taxon>Geodermatophilus</taxon>
    </lineage>
</organism>
<accession>A0A285EE83</accession>
<dbReference type="AlphaFoldDB" id="A0A285EE83"/>
<gene>
    <name evidence="1" type="ORF">SAMN06893097_104100</name>
</gene>
<protein>
    <submittedName>
        <fullName evidence="1">Uncharacterized protein</fullName>
    </submittedName>
</protein>
<evidence type="ECO:0000313" key="2">
    <source>
        <dbReference type="Proteomes" id="UP000219514"/>
    </source>
</evidence>
<evidence type="ECO:0000313" key="1">
    <source>
        <dbReference type="EMBL" id="SNX96386.1"/>
    </source>
</evidence>
<proteinExistence type="predicted"/>
<name>A0A285EE83_9ACTN</name>
<dbReference type="RefSeq" id="WP_260180061.1">
    <property type="nucleotide sequence ID" value="NZ_JACHXB010000002.1"/>
</dbReference>
<dbReference type="EMBL" id="OBDO01000004">
    <property type="protein sequence ID" value="SNX96386.1"/>
    <property type="molecule type" value="Genomic_DNA"/>
</dbReference>
<reference evidence="1 2" key="1">
    <citation type="submission" date="2017-09" db="EMBL/GenBank/DDBJ databases">
        <authorList>
            <person name="Ehlers B."/>
            <person name="Leendertz F.H."/>
        </authorList>
    </citation>
    <scope>NUCLEOTIDE SEQUENCE [LARGE SCALE GENOMIC DNA]</scope>
    <source>
        <strain evidence="1 2">DSM 46844</strain>
    </source>
</reference>